<dbReference type="Proteomes" id="UP000310158">
    <property type="component" value="Unassembled WGS sequence"/>
</dbReference>
<keyword evidence="4" id="KW-1185">Reference proteome</keyword>
<dbReference type="OrthoDB" id="3270369at2759"/>
<name>A0A4S4LEM4_9AGAM</name>
<feature type="transmembrane region" description="Helical" evidence="2">
    <location>
        <begin position="47"/>
        <end position="67"/>
    </location>
</feature>
<organism evidence="3 4">
    <name type="scientific">Bondarzewia mesenterica</name>
    <dbReference type="NCBI Taxonomy" id="1095465"/>
    <lineage>
        <taxon>Eukaryota</taxon>
        <taxon>Fungi</taxon>
        <taxon>Dikarya</taxon>
        <taxon>Basidiomycota</taxon>
        <taxon>Agaricomycotina</taxon>
        <taxon>Agaricomycetes</taxon>
        <taxon>Russulales</taxon>
        <taxon>Bondarzewiaceae</taxon>
        <taxon>Bondarzewia</taxon>
    </lineage>
</organism>
<dbReference type="EMBL" id="SGPL01000578">
    <property type="protein sequence ID" value="THH10334.1"/>
    <property type="molecule type" value="Genomic_DNA"/>
</dbReference>
<evidence type="ECO:0000256" key="1">
    <source>
        <dbReference type="SAM" id="MobiDB-lite"/>
    </source>
</evidence>
<feature type="region of interest" description="Disordered" evidence="1">
    <location>
        <begin position="1"/>
        <end position="40"/>
    </location>
</feature>
<feature type="compositionally biased region" description="Acidic residues" evidence="1">
    <location>
        <begin position="247"/>
        <end position="261"/>
    </location>
</feature>
<evidence type="ECO:0000313" key="3">
    <source>
        <dbReference type="EMBL" id="THH10334.1"/>
    </source>
</evidence>
<keyword evidence="2" id="KW-0472">Membrane</keyword>
<feature type="compositionally biased region" description="Pro residues" evidence="1">
    <location>
        <begin position="163"/>
        <end position="179"/>
    </location>
</feature>
<accession>A0A4S4LEM4</accession>
<keyword evidence="2" id="KW-1133">Transmembrane helix</keyword>
<reference evidence="3 4" key="1">
    <citation type="submission" date="2019-02" db="EMBL/GenBank/DDBJ databases">
        <title>Genome sequencing of the rare red list fungi Bondarzewia mesenterica.</title>
        <authorList>
            <person name="Buettner E."/>
            <person name="Kellner H."/>
        </authorList>
    </citation>
    <scope>NUCLEOTIDE SEQUENCE [LARGE SCALE GENOMIC DNA]</scope>
    <source>
        <strain evidence="3 4">DSM 108281</strain>
    </source>
</reference>
<evidence type="ECO:0000313" key="4">
    <source>
        <dbReference type="Proteomes" id="UP000310158"/>
    </source>
</evidence>
<evidence type="ECO:0000256" key="2">
    <source>
        <dbReference type="SAM" id="Phobius"/>
    </source>
</evidence>
<dbReference type="AlphaFoldDB" id="A0A4S4LEM4"/>
<gene>
    <name evidence="3" type="ORF">EW146_g8400</name>
</gene>
<proteinExistence type="predicted"/>
<keyword evidence="2" id="KW-0812">Transmembrane</keyword>
<comment type="caution">
    <text evidence="3">The sequence shown here is derived from an EMBL/GenBank/DDBJ whole genome shotgun (WGS) entry which is preliminary data.</text>
</comment>
<sequence length="303" mass="33259">MSSETPHSHHAHPSPSSFSSTLTDPNTIPSATSSSSNDKGGFSRSSLGILLTFLGVFIALVVVSIFGHRWSRRLKERPRMWDIWLDSTGSGRHTGKWAEIVPVSAYLDYPTPPPPPALAPPPPVRTRDAPPQVPYALEHHIMMSQAWFRGVYPLDEPELRNPRMPPPPPSPPPLVPSPPTMRVAILIAMPSPARSHLRQNAPRTDRHHTEKRKGKTNVQEREISDVDDDKQDAEQGQGHVVVISASDSDDDEDAEEEEEAGGEPVERATAEERETVFGANGDYVLGMAELPWELGSGSSFPMS</sequence>
<feature type="compositionally biased region" description="Basic and acidic residues" evidence="1">
    <location>
        <begin position="264"/>
        <end position="275"/>
    </location>
</feature>
<feature type="region of interest" description="Disordered" evidence="1">
    <location>
        <begin position="158"/>
        <end position="276"/>
    </location>
</feature>
<protein>
    <submittedName>
        <fullName evidence="3">Uncharacterized protein</fullName>
    </submittedName>
</protein>
<feature type="compositionally biased region" description="Polar residues" evidence="1">
    <location>
        <begin position="21"/>
        <end position="40"/>
    </location>
</feature>